<evidence type="ECO:0000313" key="3">
    <source>
        <dbReference type="Proteomes" id="UP001335729"/>
    </source>
</evidence>
<sequence>MTIAPFPTDDQQSTIDVIDIIASAGVPRPQRNPLFGCTHERGGVGPARLRVTGEIDPAACADLLHDLDRALADSARVTIDLTEVTFIGSRAVGMIADHAFVDTSRVAVVAPARATRLLFELFGAGHLLIDG</sequence>
<comment type="caution">
    <text evidence="2">The sequence shown here is derived from an EMBL/GenBank/DDBJ whole genome shotgun (WGS) entry which is preliminary data.</text>
</comment>
<dbReference type="RefSeq" id="WP_330507475.1">
    <property type="nucleotide sequence ID" value="NZ_JAZDUE010000036.1"/>
</dbReference>
<keyword evidence="3" id="KW-1185">Reference proteome</keyword>
<feature type="domain" description="STAS" evidence="1">
    <location>
        <begin position="49"/>
        <end position="97"/>
    </location>
</feature>
<dbReference type="PROSITE" id="PS50801">
    <property type="entry name" value="STAS"/>
    <property type="match status" value="1"/>
</dbReference>
<gene>
    <name evidence="2" type="ORF">V1Y59_23585</name>
</gene>
<proteinExistence type="predicted"/>
<name>A0ABU7N0J8_9ACTN</name>
<dbReference type="InterPro" id="IPR002645">
    <property type="entry name" value="STAS_dom"/>
</dbReference>
<dbReference type="InterPro" id="IPR036513">
    <property type="entry name" value="STAS_dom_sf"/>
</dbReference>
<organism evidence="2 3">
    <name type="scientific">Gordonia prachuapensis</name>
    <dbReference type="NCBI Taxonomy" id="3115651"/>
    <lineage>
        <taxon>Bacteria</taxon>
        <taxon>Bacillati</taxon>
        <taxon>Actinomycetota</taxon>
        <taxon>Actinomycetes</taxon>
        <taxon>Mycobacteriales</taxon>
        <taxon>Gordoniaceae</taxon>
        <taxon>Gordonia</taxon>
    </lineage>
</organism>
<dbReference type="CDD" id="cd07043">
    <property type="entry name" value="STAS_anti-anti-sigma_factors"/>
    <property type="match status" value="1"/>
</dbReference>
<evidence type="ECO:0000313" key="2">
    <source>
        <dbReference type="EMBL" id="MEE4026083.1"/>
    </source>
</evidence>
<dbReference type="Gene3D" id="3.30.750.24">
    <property type="entry name" value="STAS domain"/>
    <property type="match status" value="1"/>
</dbReference>
<dbReference type="InterPro" id="IPR058548">
    <property type="entry name" value="MlaB-like_STAS"/>
</dbReference>
<dbReference type="Pfam" id="PF13466">
    <property type="entry name" value="STAS_2"/>
    <property type="match status" value="1"/>
</dbReference>
<protein>
    <submittedName>
        <fullName evidence="2">STAS domain-containing protein</fullName>
    </submittedName>
</protein>
<reference evidence="2 3" key="1">
    <citation type="submission" date="2024-01" db="EMBL/GenBank/DDBJ databases">
        <title>Draft genome sequence of Gordonia sp. PKS22-38.</title>
        <authorList>
            <person name="Suphannarot A."/>
            <person name="Mingma R."/>
        </authorList>
    </citation>
    <scope>NUCLEOTIDE SEQUENCE [LARGE SCALE GENOMIC DNA]</scope>
    <source>
        <strain evidence="2 3">PKS22-38</strain>
    </source>
</reference>
<evidence type="ECO:0000259" key="1">
    <source>
        <dbReference type="PROSITE" id="PS50801"/>
    </source>
</evidence>
<accession>A0ABU7N0J8</accession>
<dbReference type="Proteomes" id="UP001335729">
    <property type="component" value="Unassembled WGS sequence"/>
</dbReference>
<dbReference type="EMBL" id="JAZDUE010000036">
    <property type="protein sequence ID" value="MEE4026083.1"/>
    <property type="molecule type" value="Genomic_DNA"/>
</dbReference>
<dbReference type="SUPFAM" id="SSF52091">
    <property type="entry name" value="SpoIIaa-like"/>
    <property type="match status" value="1"/>
</dbReference>